<evidence type="ECO:0000313" key="3">
    <source>
        <dbReference type="Proteomes" id="UP001141806"/>
    </source>
</evidence>
<protein>
    <recommendedName>
        <fullName evidence="1">PMI1/PMIR1-2 C-terminal domain-containing protein</fullName>
    </recommendedName>
</protein>
<dbReference type="InterPro" id="IPR039614">
    <property type="entry name" value="PMI1-like"/>
</dbReference>
<proteinExistence type="predicted"/>
<dbReference type="OrthoDB" id="656546at2759"/>
<dbReference type="EMBL" id="JAMYWD010000012">
    <property type="protein sequence ID" value="KAJ4951893.1"/>
    <property type="molecule type" value="Genomic_DNA"/>
</dbReference>
<dbReference type="Pfam" id="PF21745">
    <property type="entry name" value="PMI1_PMIR1-2_C"/>
    <property type="match status" value="1"/>
</dbReference>
<dbReference type="PANTHER" id="PTHR33414:SF2">
    <property type="entry name" value="PROTEIN PLASTID MOVEMENT IMPAIRED 1"/>
    <property type="match status" value="1"/>
</dbReference>
<dbReference type="PANTHER" id="PTHR33414">
    <property type="entry name" value="PROTEIN PLASTID MOVEMENT IMPAIRED 1-RELATED 1"/>
    <property type="match status" value="1"/>
</dbReference>
<dbReference type="Proteomes" id="UP001141806">
    <property type="component" value="Unassembled WGS sequence"/>
</dbReference>
<name>A0A9Q0GSK7_9MAGN</name>
<dbReference type="AlphaFoldDB" id="A0A9Q0GSK7"/>
<evidence type="ECO:0000259" key="1">
    <source>
        <dbReference type="Pfam" id="PF21745"/>
    </source>
</evidence>
<keyword evidence="3" id="KW-1185">Reference proteome</keyword>
<gene>
    <name evidence="2" type="ORF">NE237_028725</name>
</gene>
<comment type="caution">
    <text evidence="2">The sequence shown here is derived from an EMBL/GenBank/DDBJ whole genome shotgun (WGS) entry which is preliminary data.</text>
</comment>
<evidence type="ECO:0000313" key="2">
    <source>
        <dbReference type="EMBL" id="KAJ4951893.1"/>
    </source>
</evidence>
<organism evidence="2 3">
    <name type="scientific">Protea cynaroides</name>
    <dbReference type="NCBI Taxonomy" id="273540"/>
    <lineage>
        <taxon>Eukaryota</taxon>
        <taxon>Viridiplantae</taxon>
        <taxon>Streptophyta</taxon>
        <taxon>Embryophyta</taxon>
        <taxon>Tracheophyta</taxon>
        <taxon>Spermatophyta</taxon>
        <taxon>Magnoliopsida</taxon>
        <taxon>Proteales</taxon>
        <taxon>Proteaceae</taxon>
        <taxon>Protea</taxon>
    </lineage>
</organism>
<dbReference type="InterPro" id="IPR048972">
    <property type="entry name" value="PMI1_PMIR1-2_C"/>
</dbReference>
<accession>A0A9Q0GSK7</accession>
<feature type="domain" description="PMI1/PMIR1-2 C-terminal" evidence="1">
    <location>
        <begin position="36"/>
        <end position="184"/>
    </location>
</feature>
<sequence>MPDLGKGLGSVVQTREIYSAAVNPFNVEVTRKETPKLAMQISKPLVLPSHKSTNGFEIFQRMAAVGIEELISEILSSMPTDELMGKTADQIAFDGIASAIIHGRNKEGASSRAAHTIAAVKSMTTAMSTGRKERISARIQNVSAQPVTGDEILAFSMQKIESMAVDALKIRAGMADKDATSDVSPLVERTEIGRKDPSDPIVALHSFRRIRLHRCTPQSGLRFL</sequence>
<reference evidence="2" key="1">
    <citation type="journal article" date="2023" name="Plant J.">
        <title>The genome of the king protea, Protea cynaroides.</title>
        <authorList>
            <person name="Chang J."/>
            <person name="Duong T.A."/>
            <person name="Schoeman C."/>
            <person name="Ma X."/>
            <person name="Roodt D."/>
            <person name="Barker N."/>
            <person name="Li Z."/>
            <person name="Van de Peer Y."/>
            <person name="Mizrachi E."/>
        </authorList>
    </citation>
    <scope>NUCLEOTIDE SEQUENCE</scope>
    <source>
        <tissue evidence="2">Young leaves</tissue>
    </source>
</reference>